<dbReference type="VEuPathDB" id="FungiDB:C8Q69DRAFT_453784"/>
<dbReference type="EMBL" id="RCNU01000001">
    <property type="protein sequence ID" value="RWR00132.1"/>
    <property type="molecule type" value="Genomic_DNA"/>
</dbReference>
<name>A0A443I7U7_BYSSP</name>
<comment type="caution">
    <text evidence="2">The sequence shown here is derived from an EMBL/GenBank/DDBJ whole genome shotgun (WGS) entry which is preliminary data.</text>
</comment>
<evidence type="ECO:0000256" key="1">
    <source>
        <dbReference type="SAM" id="MobiDB-lite"/>
    </source>
</evidence>
<feature type="region of interest" description="Disordered" evidence="1">
    <location>
        <begin position="45"/>
        <end position="71"/>
    </location>
</feature>
<sequence>MPFNWSDFASTLVSLVVTLWVKDWLQFFPGFGWLRPTAWAERWQAQQMANEARSDTEGHPTTDTPPTSKDMKDLLTQLKGLRSDLVAREEAVLTREERYSNLEERLSMIVERLEQISSSDEGSAPREGAIHRPSSLPPLHERSSWDHIDDPRWVSRSV</sequence>
<keyword evidence="3" id="KW-1185">Reference proteome</keyword>
<dbReference type="Proteomes" id="UP000283841">
    <property type="component" value="Unassembled WGS sequence"/>
</dbReference>
<evidence type="ECO:0000313" key="2">
    <source>
        <dbReference type="EMBL" id="RWR00132.1"/>
    </source>
</evidence>
<evidence type="ECO:0000313" key="3">
    <source>
        <dbReference type="Proteomes" id="UP000283841"/>
    </source>
</evidence>
<protein>
    <submittedName>
        <fullName evidence="2">Uncharacterized protein</fullName>
    </submittedName>
</protein>
<gene>
    <name evidence="2" type="ORF">C8Q69DRAFT_453784</name>
</gene>
<accession>A0A443I7U7</accession>
<proteinExistence type="predicted"/>
<dbReference type="RefSeq" id="XP_028489776.1">
    <property type="nucleotide sequence ID" value="XM_028629652.1"/>
</dbReference>
<organism evidence="2 3">
    <name type="scientific">Byssochlamys spectabilis</name>
    <name type="common">Paecilomyces variotii</name>
    <dbReference type="NCBI Taxonomy" id="264951"/>
    <lineage>
        <taxon>Eukaryota</taxon>
        <taxon>Fungi</taxon>
        <taxon>Dikarya</taxon>
        <taxon>Ascomycota</taxon>
        <taxon>Pezizomycotina</taxon>
        <taxon>Eurotiomycetes</taxon>
        <taxon>Eurotiomycetidae</taxon>
        <taxon>Eurotiales</taxon>
        <taxon>Thermoascaceae</taxon>
        <taxon>Paecilomyces</taxon>
    </lineage>
</organism>
<dbReference type="GeneID" id="39598929"/>
<dbReference type="AlphaFoldDB" id="A0A443I7U7"/>
<reference evidence="2 3" key="1">
    <citation type="journal article" date="2018" name="Front. Microbiol.">
        <title>Genomic and genetic insights into a cosmopolitan fungus, Paecilomyces variotii (Eurotiales).</title>
        <authorList>
            <person name="Urquhart A.S."/>
            <person name="Mondo S.J."/>
            <person name="Makela M.R."/>
            <person name="Hane J.K."/>
            <person name="Wiebenga A."/>
            <person name="He G."/>
            <person name="Mihaltcheva S."/>
            <person name="Pangilinan J."/>
            <person name="Lipzen A."/>
            <person name="Barry K."/>
            <person name="de Vries R.P."/>
            <person name="Grigoriev I.V."/>
            <person name="Idnurm A."/>
        </authorList>
    </citation>
    <scope>NUCLEOTIDE SEQUENCE [LARGE SCALE GENOMIC DNA]</scope>
    <source>
        <strain evidence="2 3">CBS 101075</strain>
    </source>
</reference>
<feature type="region of interest" description="Disordered" evidence="1">
    <location>
        <begin position="117"/>
        <end position="146"/>
    </location>
</feature>